<evidence type="ECO:0000256" key="5">
    <source>
        <dbReference type="ARBA" id="ARBA00022741"/>
    </source>
</evidence>
<comment type="similarity">
    <text evidence="2">Belongs to the class-I aminoacyl-tRNA synthetase family.</text>
</comment>
<comment type="caution">
    <text evidence="13">The sequence shown here is derived from an EMBL/GenBank/DDBJ whole genome shotgun (WGS) entry which is preliminary data.</text>
</comment>
<gene>
    <name evidence="13" type="primary">IARS2_2</name>
    <name evidence="13" type="ORF">SK128_013234</name>
</gene>
<dbReference type="EMBL" id="JAXCGZ010013325">
    <property type="protein sequence ID" value="KAK7072844.1"/>
    <property type="molecule type" value="Genomic_DNA"/>
</dbReference>
<dbReference type="InterPro" id="IPR050081">
    <property type="entry name" value="Ile-tRNA_ligase"/>
</dbReference>
<evidence type="ECO:0000259" key="11">
    <source>
        <dbReference type="Pfam" id="PF00133"/>
    </source>
</evidence>
<keyword evidence="7" id="KW-0648">Protein biosynthesis</keyword>
<accession>A0AAN8X6B7</accession>
<dbReference type="SUPFAM" id="SSF50677">
    <property type="entry name" value="ValRS/IleRS/LeuRS editing domain"/>
    <property type="match status" value="1"/>
</dbReference>
<keyword evidence="8" id="KW-0030">Aminoacyl-tRNA synthetase</keyword>
<dbReference type="GO" id="GO:0005524">
    <property type="term" value="F:ATP binding"/>
    <property type="evidence" value="ECO:0007669"/>
    <property type="project" value="UniProtKB-KW"/>
</dbReference>
<dbReference type="GO" id="GO:0006428">
    <property type="term" value="P:isoleucyl-tRNA aminoacylation"/>
    <property type="evidence" value="ECO:0007669"/>
    <property type="project" value="InterPro"/>
</dbReference>
<dbReference type="PRINTS" id="PR00984">
    <property type="entry name" value="TRNASYNTHILE"/>
</dbReference>
<dbReference type="InterPro" id="IPR001412">
    <property type="entry name" value="aa-tRNA-synth_I_CS"/>
</dbReference>
<dbReference type="Gene3D" id="3.40.50.620">
    <property type="entry name" value="HUPs"/>
    <property type="match status" value="1"/>
</dbReference>
<reference evidence="13 14" key="1">
    <citation type="submission" date="2023-11" db="EMBL/GenBank/DDBJ databases">
        <title>Halocaridina rubra genome assembly.</title>
        <authorList>
            <person name="Smith C."/>
        </authorList>
    </citation>
    <scope>NUCLEOTIDE SEQUENCE [LARGE SCALE GENOMIC DNA]</scope>
    <source>
        <strain evidence="13">EP-1</strain>
        <tissue evidence="13">Whole</tissue>
    </source>
</reference>
<dbReference type="InterPro" id="IPR009008">
    <property type="entry name" value="Val/Leu/Ile-tRNA-synth_edit"/>
</dbReference>
<dbReference type="PANTHER" id="PTHR42765:SF1">
    <property type="entry name" value="ISOLEUCINE--TRNA LIGASE, MITOCHONDRIAL"/>
    <property type="match status" value="1"/>
</dbReference>
<evidence type="ECO:0000256" key="3">
    <source>
        <dbReference type="ARBA" id="ARBA00013165"/>
    </source>
</evidence>
<name>A0AAN8X6B7_HALRR</name>
<dbReference type="AlphaFoldDB" id="A0AAN8X6B7"/>
<keyword evidence="6" id="KW-0067">ATP-binding</keyword>
<dbReference type="InterPro" id="IPR025709">
    <property type="entry name" value="Leu_tRNA-synth_edit"/>
</dbReference>
<evidence type="ECO:0000256" key="9">
    <source>
        <dbReference type="ARBA" id="ARBA00032665"/>
    </source>
</evidence>
<evidence type="ECO:0000256" key="6">
    <source>
        <dbReference type="ARBA" id="ARBA00022840"/>
    </source>
</evidence>
<evidence type="ECO:0000259" key="12">
    <source>
        <dbReference type="Pfam" id="PF13603"/>
    </source>
</evidence>
<dbReference type="PROSITE" id="PS00178">
    <property type="entry name" value="AA_TRNA_LIGASE_I"/>
    <property type="match status" value="1"/>
</dbReference>
<keyword evidence="4 13" id="KW-0436">Ligase</keyword>
<dbReference type="Pfam" id="PF13603">
    <property type="entry name" value="tRNA-synt_1_2"/>
    <property type="match status" value="1"/>
</dbReference>
<dbReference type="GO" id="GO:0004822">
    <property type="term" value="F:isoleucine-tRNA ligase activity"/>
    <property type="evidence" value="ECO:0007669"/>
    <property type="project" value="UniProtKB-EC"/>
</dbReference>
<evidence type="ECO:0000313" key="13">
    <source>
        <dbReference type="EMBL" id="KAK7072844.1"/>
    </source>
</evidence>
<dbReference type="EC" id="6.1.1.5" evidence="3"/>
<evidence type="ECO:0000256" key="4">
    <source>
        <dbReference type="ARBA" id="ARBA00022598"/>
    </source>
</evidence>
<dbReference type="SUPFAM" id="SSF52374">
    <property type="entry name" value="Nucleotidylyl transferase"/>
    <property type="match status" value="1"/>
</dbReference>
<dbReference type="Proteomes" id="UP001381693">
    <property type="component" value="Unassembled WGS sequence"/>
</dbReference>
<evidence type="ECO:0000256" key="1">
    <source>
        <dbReference type="ARBA" id="ARBA00004173"/>
    </source>
</evidence>
<dbReference type="Pfam" id="PF00133">
    <property type="entry name" value="tRNA-synt_1"/>
    <property type="match status" value="1"/>
</dbReference>
<keyword evidence="14" id="KW-1185">Reference proteome</keyword>
<evidence type="ECO:0000256" key="8">
    <source>
        <dbReference type="ARBA" id="ARBA00023146"/>
    </source>
</evidence>
<evidence type="ECO:0000256" key="7">
    <source>
        <dbReference type="ARBA" id="ARBA00022917"/>
    </source>
</evidence>
<comment type="subcellular location">
    <subcellularLocation>
        <location evidence="1">Mitochondrion</location>
    </subcellularLocation>
</comment>
<dbReference type="InterPro" id="IPR002300">
    <property type="entry name" value="aa-tRNA-synth_Ia"/>
</dbReference>
<proteinExistence type="inferred from homology"/>
<evidence type="ECO:0000256" key="10">
    <source>
        <dbReference type="ARBA" id="ARBA00048359"/>
    </source>
</evidence>
<evidence type="ECO:0000313" key="14">
    <source>
        <dbReference type="Proteomes" id="UP001381693"/>
    </source>
</evidence>
<organism evidence="13 14">
    <name type="scientific">Halocaridina rubra</name>
    <name type="common">Hawaiian red shrimp</name>
    <dbReference type="NCBI Taxonomy" id="373956"/>
    <lineage>
        <taxon>Eukaryota</taxon>
        <taxon>Metazoa</taxon>
        <taxon>Ecdysozoa</taxon>
        <taxon>Arthropoda</taxon>
        <taxon>Crustacea</taxon>
        <taxon>Multicrustacea</taxon>
        <taxon>Malacostraca</taxon>
        <taxon>Eumalacostraca</taxon>
        <taxon>Eucarida</taxon>
        <taxon>Decapoda</taxon>
        <taxon>Pleocyemata</taxon>
        <taxon>Caridea</taxon>
        <taxon>Atyoidea</taxon>
        <taxon>Atyidae</taxon>
        <taxon>Halocaridina</taxon>
    </lineage>
</organism>
<protein>
    <recommendedName>
        <fullName evidence="3">isoleucine--tRNA ligase</fullName>
        <ecNumber evidence="3">6.1.1.5</ecNumber>
    </recommendedName>
    <alternativeName>
        <fullName evidence="9">Isoleucyl-tRNA synthetase</fullName>
    </alternativeName>
</protein>
<feature type="non-terminal residue" evidence="13">
    <location>
        <position position="396"/>
    </location>
</feature>
<feature type="domain" description="Aminoacyl-tRNA synthetase class Ia" evidence="11">
    <location>
        <begin position="74"/>
        <end position="244"/>
    </location>
</feature>
<dbReference type="GO" id="GO:0005739">
    <property type="term" value="C:mitochondrion"/>
    <property type="evidence" value="ECO:0007669"/>
    <property type="project" value="UniProtKB-SubCell"/>
</dbReference>
<feature type="domain" description="Leucyl-tRNA synthetase editing" evidence="12">
    <location>
        <begin position="273"/>
        <end position="395"/>
    </location>
</feature>
<dbReference type="PANTHER" id="PTHR42765">
    <property type="entry name" value="SOLEUCYL-TRNA SYNTHETASE"/>
    <property type="match status" value="1"/>
</dbReference>
<dbReference type="InterPro" id="IPR002301">
    <property type="entry name" value="Ile-tRNA-ligase"/>
</dbReference>
<evidence type="ECO:0000256" key="2">
    <source>
        <dbReference type="ARBA" id="ARBA00005594"/>
    </source>
</evidence>
<dbReference type="FunFam" id="3.40.50.620:FF:000111">
    <property type="entry name" value="Mitochondrial isoleucyl-tRNA synthetase"/>
    <property type="match status" value="1"/>
</dbReference>
<dbReference type="GO" id="GO:0002161">
    <property type="term" value="F:aminoacyl-tRNA deacylase activity"/>
    <property type="evidence" value="ECO:0007669"/>
    <property type="project" value="InterPro"/>
</dbReference>
<dbReference type="Gene3D" id="3.90.740.10">
    <property type="entry name" value="Valyl/Leucyl/Isoleucyl-tRNA synthetase, editing domain"/>
    <property type="match status" value="1"/>
</dbReference>
<keyword evidence="5" id="KW-0547">Nucleotide-binding</keyword>
<comment type="catalytic activity">
    <reaction evidence="10">
        <text>tRNA(Ile) + L-isoleucine + ATP = L-isoleucyl-tRNA(Ile) + AMP + diphosphate</text>
        <dbReference type="Rhea" id="RHEA:11060"/>
        <dbReference type="Rhea" id="RHEA-COMP:9666"/>
        <dbReference type="Rhea" id="RHEA-COMP:9695"/>
        <dbReference type="ChEBI" id="CHEBI:30616"/>
        <dbReference type="ChEBI" id="CHEBI:33019"/>
        <dbReference type="ChEBI" id="CHEBI:58045"/>
        <dbReference type="ChEBI" id="CHEBI:78442"/>
        <dbReference type="ChEBI" id="CHEBI:78528"/>
        <dbReference type="ChEBI" id="CHEBI:456215"/>
        <dbReference type="EC" id="6.1.1.5"/>
    </reaction>
</comment>
<dbReference type="GO" id="GO:0032543">
    <property type="term" value="P:mitochondrial translation"/>
    <property type="evidence" value="ECO:0007669"/>
    <property type="project" value="TreeGrafter"/>
</dbReference>
<dbReference type="InterPro" id="IPR014729">
    <property type="entry name" value="Rossmann-like_a/b/a_fold"/>
</dbReference>
<sequence>MVGLKSALFGDMRCFPYWKLLAEYSSVSSEREATKKYSKSVLLPKTTFPLYVEGKSRVDNERYIQKAAGFSSLYEWQRKQSREEEFVLHDGPPYANGQPHIGHSVNKILKDITLRHKLLRGYKVHYIPGWDCHGLPIELKAMVKDNKSKENILHTAADPIAIRAVARKFAGEALTCQRSSFERWGVLADWNNAYTTNNPEYMSRQLHLFADLYERGYIYQAYKPVHFSPSSRTSLAEAELEYVTDHCSPSVYVAFPTNNLPQVIQDKLSHVKCAKAHIAVWTTTPWTLPANEAVCYAENKLYSLVVIKVKEERVAVVWAKELLKELEEFSAIQSELCTFEGSELSGVTYCHPLSDRECPCLPADHVSMTKGTGLVHTAPVHGHEDFLVALRYKIPL</sequence>